<evidence type="ECO:0000313" key="9">
    <source>
        <dbReference type="EMBL" id="OQR70685.1"/>
    </source>
</evidence>
<evidence type="ECO:0000256" key="3">
    <source>
        <dbReference type="ARBA" id="ARBA00022448"/>
    </source>
</evidence>
<keyword evidence="7 8" id="KW-0472">Membrane</keyword>
<comment type="caution">
    <text evidence="9">The sequence shown here is derived from an EMBL/GenBank/DDBJ whole genome shotgun (WGS) entry which is preliminary data.</text>
</comment>
<evidence type="ECO:0000256" key="8">
    <source>
        <dbReference type="SAM" id="Phobius"/>
    </source>
</evidence>
<name>A0A1V9XAV9_9ACAR</name>
<keyword evidence="5 8" id="KW-0812">Transmembrane</keyword>
<evidence type="ECO:0000256" key="1">
    <source>
        <dbReference type="ARBA" id="ARBA00004141"/>
    </source>
</evidence>
<evidence type="ECO:0000313" key="10">
    <source>
        <dbReference type="Proteomes" id="UP000192247"/>
    </source>
</evidence>
<dbReference type="GO" id="GO:0035435">
    <property type="term" value="P:phosphate ion transmembrane transport"/>
    <property type="evidence" value="ECO:0007669"/>
    <property type="project" value="TreeGrafter"/>
</dbReference>
<keyword evidence="6 8" id="KW-1133">Transmembrane helix</keyword>
<dbReference type="Pfam" id="PF01384">
    <property type="entry name" value="PHO4"/>
    <property type="match status" value="1"/>
</dbReference>
<feature type="transmembrane region" description="Helical" evidence="8">
    <location>
        <begin position="54"/>
        <end position="78"/>
    </location>
</feature>
<evidence type="ECO:0000256" key="4">
    <source>
        <dbReference type="ARBA" id="ARBA00022592"/>
    </source>
</evidence>
<comment type="subcellular location">
    <subcellularLocation>
        <location evidence="1">Membrane</location>
        <topology evidence="1">Multi-pass membrane protein</topology>
    </subcellularLocation>
</comment>
<gene>
    <name evidence="9" type="ORF">BIW11_04111</name>
</gene>
<evidence type="ECO:0000256" key="2">
    <source>
        <dbReference type="ARBA" id="ARBA00009916"/>
    </source>
</evidence>
<protein>
    <submittedName>
        <fullName evidence="9">Sodium-dependent phosphate transporter 1-A-like</fullName>
    </submittedName>
</protein>
<evidence type="ECO:0000256" key="5">
    <source>
        <dbReference type="ARBA" id="ARBA00022692"/>
    </source>
</evidence>
<evidence type="ECO:0000256" key="6">
    <source>
        <dbReference type="ARBA" id="ARBA00022989"/>
    </source>
</evidence>
<dbReference type="GO" id="GO:0016020">
    <property type="term" value="C:membrane"/>
    <property type="evidence" value="ECO:0007669"/>
    <property type="project" value="UniProtKB-SubCell"/>
</dbReference>
<dbReference type="Proteomes" id="UP000192247">
    <property type="component" value="Unassembled WGS sequence"/>
</dbReference>
<comment type="similarity">
    <text evidence="2">Belongs to the inorganic phosphate transporter (PiT) (TC 2.A.20) family.</text>
</comment>
<keyword evidence="4" id="KW-0592">Phosphate transport</keyword>
<reference evidence="9 10" key="1">
    <citation type="journal article" date="2017" name="Gigascience">
        <title>Draft genome of the honey bee ectoparasitic mite, Tropilaelaps mercedesae, is shaped by the parasitic life history.</title>
        <authorList>
            <person name="Dong X."/>
            <person name="Armstrong S.D."/>
            <person name="Xia D."/>
            <person name="Makepeace B.L."/>
            <person name="Darby A.C."/>
            <person name="Kadowaki T."/>
        </authorList>
    </citation>
    <scope>NUCLEOTIDE SEQUENCE [LARGE SCALE GENOMIC DNA]</scope>
    <source>
        <strain evidence="9">Wuxi-XJTLU</strain>
    </source>
</reference>
<dbReference type="OrthoDB" id="6507325at2759"/>
<keyword evidence="10" id="KW-1185">Reference proteome</keyword>
<dbReference type="PANTHER" id="PTHR11101">
    <property type="entry name" value="PHOSPHATE TRANSPORTER"/>
    <property type="match status" value="1"/>
</dbReference>
<dbReference type="GO" id="GO:0005315">
    <property type="term" value="F:phosphate transmembrane transporter activity"/>
    <property type="evidence" value="ECO:0007669"/>
    <property type="project" value="InterPro"/>
</dbReference>
<dbReference type="EMBL" id="MNPL01016633">
    <property type="protein sequence ID" value="OQR70685.1"/>
    <property type="molecule type" value="Genomic_DNA"/>
</dbReference>
<evidence type="ECO:0000256" key="7">
    <source>
        <dbReference type="ARBA" id="ARBA00023136"/>
    </source>
</evidence>
<accession>A0A1V9XAV9</accession>
<organism evidence="9 10">
    <name type="scientific">Tropilaelaps mercedesae</name>
    <dbReference type="NCBI Taxonomy" id="418985"/>
    <lineage>
        <taxon>Eukaryota</taxon>
        <taxon>Metazoa</taxon>
        <taxon>Ecdysozoa</taxon>
        <taxon>Arthropoda</taxon>
        <taxon>Chelicerata</taxon>
        <taxon>Arachnida</taxon>
        <taxon>Acari</taxon>
        <taxon>Parasitiformes</taxon>
        <taxon>Mesostigmata</taxon>
        <taxon>Gamasina</taxon>
        <taxon>Dermanyssoidea</taxon>
        <taxon>Laelapidae</taxon>
        <taxon>Tropilaelaps</taxon>
    </lineage>
</organism>
<dbReference type="AlphaFoldDB" id="A0A1V9XAV9"/>
<proteinExistence type="inferred from homology"/>
<keyword evidence="3" id="KW-0813">Transport</keyword>
<dbReference type="InParanoid" id="A0A1V9XAV9"/>
<feature type="non-terminal residue" evidence="9">
    <location>
        <position position="1"/>
    </location>
</feature>
<dbReference type="InterPro" id="IPR001204">
    <property type="entry name" value="Phos_transporter"/>
</dbReference>
<sequence length="82" mass="8420">GFSIEIGSATTVLAASHFGLPISTTHCKVGSIVLVGSFSRDTSVVDWTLFKGIAVAWLGTLPITAGFSAVIMVGLQAVHGFV</sequence>
<dbReference type="PANTHER" id="PTHR11101:SF80">
    <property type="entry name" value="PHOSPHATE TRANSPORTER"/>
    <property type="match status" value="1"/>
</dbReference>